<dbReference type="FunFam" id="1.10.520.10:FF:000001">
    <property type="entry name" value="Peroxidase"/>
    <property type="match status" value="1"/>
</dbReference>
<dbReference type="PROSITE" id="PS00435">
    <property type="entry name" value="PEROXIDASE_1"/>
    <property type="match status" value="1"/>
</dbReference>
<feature type="binding site" evidence="17">
    <location>
        <position position="96"/>
    </location>
    <ligand>
        <name>Ca(2+)</name>
        <dbReference type="ChEBI" id="CHEBI:29108"/>
        <label>1</label>
    </ligand>
</feature>
<dbReference type="PRINTS" id="PR00461">
    <property type="entry name" value="PLPEROXIDASE"/>
</dbReference>
<keyword evidence="14 20" id="KW-0376">Hydrogen peroxide</keyword>
<evidence type="ECO:0000256" key="8">
    <source>
        <dbReference type="ARBA" id="ARBA00022729"/>
    </source>
</evidence>
<feature type="disulfide bond" evidence="19">
    <location>
        <begin position="57"/>
        <end position="136"/>
    </location>
</feature>
<dbReference type="Pfam" id="PF00141">
    <property type="entry name" value="peroxidase"/>
    <property type="match status" value="1"/>
</dbReference>
<feature type="disulfide bond" evidence="19">
    <location>
        <begin position="142"/>
        <end position="344"/>
    </location>
</feature>
<evidence type="ECO:0000256" key="12">
    <source>
        <dbReference type="ARBA" id="ARBA00023157"/>
    </source>
</evidence>
<keyword evidence="6 20" id="KW-0349">Heme</keyword>
<proteinExistence type="inferred from homology"/>
<protein>
    <recommendedName>
        <fullName evidence="20">Peroxidase</fullName>
        <ecNumber evidence="20">1.11.1.7</ecNumber>
    </recommendedName>
</protein>
<evidence type="ECO:0000256" key="17">
    <source>
        <dbReference type="PIRSR" id="PIRSR600823-3"/>
    </source>
</evidence>
<keyword evidence="4 20" id="KW-0964">Secreted</keyword>
<evidence type="ECO:0000256" key="1">
    <source>
        <dbReference type="ARBA" id="ARBA00000189"/>
    </source>
</evidence>
<evidence type="ECO:0000256" key="3">
    <source>
        <dbReference type="ARBA" id="ARBA00006873"/>
    </source>
</evidence>
<evidence type="ECO:0000256" key="16">
    <source>
        <dbReference type="PIRSR" id="PIRSR600823-2"/>
    </source>
</evidence>
<feature type="domain" description="Plant heme peroxidase family profile" evidence="21">
    <location>
        <begin position="47"/>
        <end position="348"/>
    </location>
</feature>
<dbReference type="EC" id="1.11.1.7" evidence="20"/>
<dbReference type="CDD" id="cd00693">
    <property type="entry name" value="secretory_peroxidase"/>
    <property type="match status" value="1"/>
</dbReference>
<dbReference type="Gene3D" id="1.10.520.10">
    <property type="match status" value="1"/>
</dbReference>
<dbReference type="InterPro" id="IPR019793">
    <property type="entry name" value="Peroxidases_heam-ligand_BS"/>
</dbReference>
<dbReference type="Gene3D" id="1.10.420.10">
    <property type="entry name" value="Peroxidase, domain 2"/>
    <property type="match status" value="1"/>
</dbReference>
<feature type="binding site" evidence="17">
    <location>
        <position position="92"/>
    </location>
    <ligand>
        <name>Ca(2+)</name>
        <dbReference type="ChEBI" id="CHEBI:29108"/>
        <label>1</label>
    </ligand>
</feature>
<gene>
    <name evidence="22" type="ORF">GSMUA_170400.1</name>
</gene>
<feature type="binding site" evidence="17">
    <location>
        <position position="275"/>
    </location>
    <ligand>
        <name>Ca(2+)</name>
        <dbReference type="ChEBI" id="CHEBI:29108"/>
        <label>2</label>
    </ligand>
</feature>
<reference evidence="22" key="1">
    <citation type="submission" date="2021-03" db="EMBL/GenBank/DDBJ databases">
        <authorList>
            <consortium name="Genoscope - CEA"/>
            <person name="William W."/>
        </authorList>
    </citation>
    <scope>NUCLEOTIDE SEQUENCE</scope>
    <source>
        <strain evidence="22">Doubled-haploid Pahang</strain>
    </source>
</reference>
<comment type="similarity">
    <text evidence="20">Belongs to the peroxidase family. Classical plant (class III) peroxidase subfamily.</text>
</comment>
<dbReference type="SUPFAM" id="SSF48113">
    <property type="entry name" value="Heme-dependent peroxidases"/>
    <property type="match status" value="1"/>
</dbReference>
<feature type="binding site" evidence="16">
    <location>
        <position position="187"/>
    </location>
    <ligand>
        <name>substrate</name>
    </ligand>
</feature>
<dbReference type="PANTHER" id="PTHR31235">
    <property type="entry name" value="PEROXIDASE 25-RELATED"/>
    <property type="match status" value="1"/>
</dbReference>
<keyword evidence="11 17" id="KW-0408">Iron</keyword>
<dbReference type="GO" id="GO:0006979">
    <property type="term" value="P:response to oxidative stress"/>
    <property type="evidence" value="ECO:0007669"/>
    <property type="project" value="UniProtKB-UniRule"/>
</dbReference>
<keyword evidence="5 20" id="KW-0575">Peroxidase</keyword>
<keyword evidence="9 17" id="KW-0106">Calcium</keyword>
<comment type="cofactor">
    <cofactor evidence="17 20">
        <name>Ca(2+)</name>
        <dbReference type="ChEBI" id="CHEBI:29108"/>
    </cofactor>
    <text evidence="17 20">Binds 2 calcium ions per subunit.</text>
</comment>
<keyword evidence="12 19" id="KW-1015">Disulfide bond</keyword>
<comment type="subcellular location">
    <subcellularLocation>
        <location evidence="20">Secreted</location>
    </subcellularLocation>
</comment>
<comment type="function">
    <text evidence="2">Removal of H(2)O(2), oxidation of toxic reductants, biosynthesis and degradation of lignin, suberization, auxin catabolism, response to environmental stresses such as wounding, pathogen attack and oxidative stress. These functions might be dependent on each isozyme/isoform in each plant tissue.</text>
</comment>
<evidence type="ECO:0000256" key="9">
    <source>
        <dbReference type="ARBA" id="ARBA00022837"/>
    </source>
</evidence>
<feature type="disulfide bond" evidence="19">
    <location>
        <begin position="224"/>
        <end position="256"/>
    </location>
</feature>
<keyword evidence="13" id="KW-0325">Glycoprotein</keyword>
<dbReference type="GO" id="GO:0140825">
    <property type="term" value="F:lactoperoxidase activity"/>
    <property type="evidence" value="ECO:0007669"/>
    <property type="project" value="UniProtKB-EC"/>
</dbReference>
<dbReference type="InterPro" id="IPR033905">
    <property type="entry name" value="Secretory_peroxidase"/>
</dbReference>
<comment type="catalytic activity">
    <reaction evidence="1 20">
        <text>2 a phenolic donor + H2O2 = 2 a phenolic radical donor + 2 H2O</text>
        <dbReference type="Rhea" id="RHEA:56136"/>
        <dbReference type="ChEBI" id="CHEBI:15377"/>
        <dbReference type="ChEBI" id="CHEBI:16240"/>
        <dbReference type="ChEBI" id="CHEBI:139520"/>
        <dbReference type="ChEBI" id="CHEBI:139521"/>
        <dbReference type="EC" id="1.11.1.7"/>
    </reaction>
</comment>
<comment type="cofactor">
    <cofactor evidence="17 20">
        <name>heme b</name>
        <dbReference type="ChEBI" id="CHEBI:60344"/>
    </cofactor>
    <text evidence="17 20">Binds 1 heme b (iron(II)-protoporphyrin IX) group per subunit.</text>
</comment>
<dbReference type="InterPro" id="IPR019794">
    <property type="entry name" value="Peroxidases_AS"/>
</dbReference>
<evidence type="ECO:0000256" key="7">
    <source>
        <dbReference type="ARBA" id="ARBA00022723"/>
    </source>
</evidence>
<dbReference type="SMR" id="A0A8D7AH14"/>
<dbReference type="GO" id="GO:0042744">
    <property type="term" value="P:hydrogen peroxide catabolic process"/>
    <property type="evidence" value="ECO:0007669"/>
    <property type="project" value="UniProtKB-KW"/>
</dbReference>
<dbReference type="OrthoDB" id="2113341at2759"/>
<evidence type="ECO:0000313" key="22">
    <source>
        <dbReference type="EMBL" id="CAG1847245.1"/>
    </source>
</evidence>
<name>A0A8D7AH14_MUSAM</name>
<evidence type="ECO:0000256" key="11">
    <source>
        <dbReference type="ARBA" id="ARBA00023004"/>
    </source>
</evidence>
<dbReference type="AlphaFoldDB" id="A0A8D7AH14"/>
<feature type="binding site" evidence="17">
    <location>
        <position position="98"/>
    </location>
    <ligand>
        <name>Ca(2+)</name>
        <dbReference type="ChEBI" id="CHEBI:29108"/>
        <label>1</label>
    </ligand>
</feature>
<evidence type="ECO:0000256" key="18">
    <source>
        <dbReference type="PIRSR" id="PIRSR600823-4"/>
    </source>
</evidence>
<dbReference type="InterPro" id="IPR002016">
    <property type="entry name" value="Haem_peroxidase"/>
</dbReference>
<feature type="binding site" evidence="17">
    <location>
        <position position="110"/>
    </location>
    <ligand>
        <name>Ca(2+)</name>
        <dbReference type="ChEBI" id="CHEBI:29108"/>
        <label>1</label>
    </ligand>
</feature>
<evidence type="ECO:0000256" key="20">
    <source>
        <dbReference type="RuleBase" id="RU362060"/>
    </source>
</evidence>
<sequence length="349" mass="38012">MAIGFGVLKSFLPRYLALTNMAERLDARFLFHLALLSLLLGSANGNGLKFGFYKTSCPDAEAIVRKTVSSYFSRDPTVSAPLLRLHFHDCFVRGCDGSVLLNSTETNLAEKEAMPNQSLDGFYVIDAAKAALEKACPETVSCADIVALVARDAVSLATGQGNSLYQVHTGRRDGFVSKASEAVANIPSAFSDFDELKAEFASKGLSVKDLAVLSGAHAIGNSHCFSFGKRLNNYKGKGDIDPTLDPNYAMELRNKCSPGINTVVEMVPGSSTSFDTKYYDLVAKRKGLFRSDEALLQDKRTRDYVYSRLHAPESSFFYDFGKSMMKMGKVGVLTGNAGEIRRNCALVNH</sequence>
<evidence type="ECO:0000256" key="4">
    <source>
        <dbReference type="ARBA" id="ARBA00022525"/>
    </source>
</evidence>
<keyword evidence="7 17" id="KW-0479">Metal-binding</keyword>
<dbReference type="PROSITE" id="PS00436">
    <property type="entry name" value="PEROXIDASE_2"/>
    <property type="match status" value="1"/>
</dbReference>
<feature type="binding site" description="axial binding residue" evidence="17">
    <location>
        <position position="217"/>
    </location>
    <ligand>
        <name>heme b</name>
        <dbReference type="ChEBI" id="CHEBI:60344"/>
    </ligand>
    <ligandPart>
        <name>Fe</name>
        <dbReference type="ChEBI" id="CHEBI:18248"/>
    </ligandPart>
</feature>
<dbReference type="FunFam" id="1.10.420.10:FF:000008">
    <property type="entry name" value="Peroxidase"/>
    <property type="match status" value="1"/>
</dbReference>
<comment type="similarity">
    <text evidence="3">Belongs to the peroxidase family. Ascorbate peroxidase subfamily.</text>
</comment>
<dbReference type="PRINTS" id="PR00458">
    <property type="entry name" value="PEROXIDASE"/>
</dbReference>
<feature type="site" description="Transition state stabilizer" evidence="18">
    <location>
        <position position="84"/>
    </location>
</feature>
<evidence type="ECO:0000256" key="14">
    <source>
        <dbReference type="ARBA" id="ARBA00023324"/>
    </source>
</evidence>
<evidence type="ECO:0000259" key="21">
    <source>
        <dbReference type="PROSITE" id="PS50873"/>
    </source>
</evidence>
<evidence type="ECO:0000256" key="13">
    <source>
        <dbReference type="ARBA" id="ARBA00023180"/>
    </source>
</evidence>
<organism evidence="22">
    <name type="scientific">Musa acuminata subsp. malaccensis</name>
    <name type="common">Wild banana</name>
    <name type="synonym">Musa malaccensis</name>
    <dbReference type="NCBI Taxonomy" id="214687"/>
    <lineage>
        <taxon>Eukaryota</taxon>
        <taxon>Viridiplantae</taxon>
        <taxon>Streptophyta</taxon>
        <taxon>Embryophyta</taxon>
        <taxon>Tracheophyta</taxon>
        <taxon>Spermatophyta</taxon>
        <taxon>Magnoliopsida</taxon>
        <taxon>Liliopsida</taxon>
        <taxon>Zingiberales</taxon>
        <taxon>Musaceae</taxon>
        <taxon>Musa</taxon>
    </lineage>
</organism>
<keyword evidence="8" id="KW-0732">Signal</keyword>
<dbReference type="GO" id="GO:0005576">
    <property type="term" value="C:extracellular region"/>
    <property type="evidence" value="ECO:0007669"/>
    <property type="project" value="UniProtKB-SubCell"/>
</dbReference>
<evidence type="ECO:0000256" key="5">
    <source>
        <dbReference type="ARBA" id="ARBA00022559"/>
    </source>
</evidence>
<dbReference type="InterPro" id="IPR010255">
    <property type="entry name" value="Haem_peroxidase_sf"/>
</dbReference>
<dbReference type="GO" id="GO:0020037">
    <property type="term" value="F:heme binding"/>
    <property type="evidence" value="ECO:0007669"/>
    <property type="project" value="UniProtKB-UniRule"/>
</dbReference>
<feature type="disulfide bond" evidence="19">
    <location>
        <begin position="90"/>
        <end position="95"/>
    </location>
</feature>
<accession>A0A8D7AH14</accession>
<evidence type="ECO:0000256" key="2">
    <source>
        <dbReference type="ARBA" id="ARBA00002322"/>
    </source>
</evidence>
<keyword evidence="10 20" id="KW-0560">Oxidoreductase</keyword>
<dbReference type="InterPro" id="IPR000823">
    <property type="entry name" value="Peroxidase_pln"/>
</dbReference>
<feature type="binding site" evidence="17">
    <location>
        <position position="89"/>
    </location>
    <ligand>
        <name>Ca(2+)</name>
        <dbReference type="ChEBI" id="CHEBI:29108"/>
        <label>1</label>
    </ligand>
</feature>
<evidence type="ECO:0000256" key="6">
    <source>
        <dbReference type="ARBA" id="ARBA00022617"/>
    </source>
</evidence>
<dbReference type="PROSITE" id="PS50873">
    <property type="entry name" value="PEROXIDASE_4"/>
    <property type="match status" value="1"/>
</dbReference>
<dbReference type="EMBL" id="HG996471">
    <property type="protein sequence ID" value="CAG1847245.1"/>
    <property type="molecule type" value="Genomic_DNA"/>
</dbReference>
<evidence type="ECO:0000256" key="10">
    <source>
        <dbReference type="ARBA" id="ARBA00023002"/>
    </source>
</evidence>
<evidence type="ECO:0000256" key="15">
    <source>
        <dbReference type="PIRSR" id="PIRSR600823-1"/>
    </source>
</evidence>
<evidence type="ECO:0000256" key="19">
    <source>
        <dbReference type="PIRSR" id="PIRSR600823-5"/>
    </source>
</evidence>
<dbReference type="GO" id="GO:0046872">
    <property type="term" value="F:metal ion binding"/>
    <property type="evidence" value="ECO:0007669"/>
    <property type="project" value="UniProtKB-UniRule"/>
</dbReference>
<dbReference type="KEGG" id="mus:103988743"/>
<feature type="binding site" evidence="17">
    <location>
        <position position="94"/>
    </location>
    <ligand>
        <name>Ca(2+)</name>
        <dbReference type="ChEBI" id="CHEBI:29108"/>
        <label>1</label>
    </ligand>
</feature>
<feature type="active site" description="Proton acceptor" evidence="15">
    <location>
        <position position="88"/>
    </location>
</feature>